<keyword evidence="3" id="KW-1185">Reference proteome</keyword>
<dbReference type="EMBL" id="LR584267">
    <property type="protein sequence ID" value="VHO01584.1"/>
    <property type="molecule type" value="Genomic_DNA"/>
</dbReference>
<dbReference type="Pfam" id="PF20282">
    <property type="entry name" value="CTD6"/>
    <property type="match status" value="1"/>
</dbReference>
<reference evidence="2 3" key="1">
    <citation type="submission" date="2019-04" db="EMBL/GenBank/DDBJ databases">
        <authorList>
            <person name="Seth-Smith MB H."/>
            <person name="Seth-Smith H."/>
        </authorList>
    </citation>
    <scope>NUCLEOTIDE SEQUENCE [LARGE SCALE GENOMIC DNA]</scope>
    <source>
        <strain evidence="2">USB-603019</strain>
    </source>
</reference>
<evidence type="ECO:0000259" key="1">
    <source>
        <dbReference type="Pfam" id="PF20282"/>
    </source>
</evidence>
<gene>
    <name evidence="2" type="ORF">LC603019_01517</name>
</gene>
<dbReference type="InterPro" id="IPR046914">
    <property type="entry name" value="ABC-3C_CTD6"/>
</dbReference>
<accession>A0A5E4A077</accession>
<protein>
    <recommendedName>
        <fullName evidence="1">ABC-three component systems C-terminal domain-containing protein</fullName>
    </recommendedName>
</protein>
<proteinExistence type="predicted"/>
<evidence type="ECO:0000313" key="2">
    <source>
        <dbReference type="EMBL" id="VHO01584.1"/>
    </source>
</evidence>
<sequence length="324" mass="35972">MGSDTPFKCVIDALRPLTKGKEKLGLFAAGLIDMGLRPEKIVSGGREIEQTALDIVKSSTWKAYANGSRAVSEPTASEITGRWEPTRFAENFVDAYEKQALIDTAALLHQIAPAINKGNVGSQLGVLLYNVFKQAAGHADAVLPAEISSIIKLEQQGIPFIHPVTGKLHLVEEQGDMPERQTVPEEIAHSELTYVKALTAAYCEALGLQAPDVKDIPSEYTRHFAEQRKAFYSAEWAKDVTWHKINDGRSVYDAFLEHMDQGVMDTYLFPHPNGMERLLKTLTQATNLPLDGVSLAQIHNLVTVWVRKGACHQLVNQNRFKWVR</sequence>
<dbReference type="Proteomes" id="UP000324288">
    <property type="component" value="Chromosome"/>
</dbReference>
<dbReference type="RefSeq" id="WP_197736935.1">
    <property type="nucleotide sequence ID" value="NZ_LR584267.1"/>
</dbReference>
<feature type="domain" description="ABC-three component systems C-terminal" evidence="1">
    <location>
        <begin position="191"/>
        <end position="322"/>
    </location>
</feature>
<evidence type="ECO:0000313" key="3">
    <source>
        <dbReference type="Proteomes" id="UP000324288"/>
    </source>
</evidence>
<organism evidence="2 3">
    <name type="scientific">Lawsonella clevelandensis</name>
    <dbReference type="NCBI Taxonomy" id="1528099"/>
    <lineage>
        <taxon>Bacteria</taxon>
        <taxon>Bacillati</taxon>
        <taxon>Actinomycetota</taxon>
        <taxon>Actinomycetes</taxon>
        <taxon>Mycobacteriales</taxon>
        <taxon>Lawsonellaceae</taxon>
        <taxon>Lawsonella</taxon>
    </lineage>
</organism>
<dbReference type="AlphaFoldDB" id="A0A5E4A077"/>
<name>A0A5E4A077_9ACTN</name>